<dbReference type="Proteomes" id="UP000013520">
    <property type="component" value="Chromosome"/>
</dbReference>
<dbReference type="GO" id="GO:0043571">
    <property type="term" value="P:maintenance of CRISPR repeat elements"/>
    <property type="evidence" value="ECO:0007669"/>
    <property type="project" value="InterPro"/>
</dbReference>
<dbReference type="NCBIfam" id="TIGR02590">
    <property type="entry name" value="cas_Csh2"/>
    <property type="match status" value="1"/>
</dbReference>
<dbReference type="KEGG" id="dgi:Desgi_0807"/>
<dbReference type="InterPro" id="IPR013419">
    <property type="entry name" value="CRISPR-assoc_prot_Cas7/Csh2"/>
</dbReference>
<dbReference type="STRING" id="767817.Desgi_0807"/>
<keyword evidence="2" id="KW-1185">Reference proteome</keyword>
<dbReference type="Pfam" id="PF05107">
    <property type="entry name" value="Cas_Cas7"/>
    <property type="match status" value="1"/>
</dbReference>
<evidence type="ECO:0000313" key="1">
    <source>
        <dbReference type="EMBL" id="AGL00359.1"/>
    </source>
</evidence>
<dbReference type="InterPro" id="IPR006482">
    <property type="entry name" value="Cas7_Csh2/Csh2"/>
</dbReference>
<name>R4KCQ3_9FIRM</name>
<sequence>MSISNRSEVLFIYDCTFSNPNGDPLDANKPRIDEETGRNIVTDVRLKRTVRDYFHNLKGEEIFIRDITDDDDHLQDAKMRAEDFLADKKDKSKLSLKEMRQVIRQNILTSCIDVRLFGATIPIEKSSKEKSSVTLTGPVQFKMGQSLHRVKLQFIKGTGAFASGSERTKKTFREEYLLPYSLICFYGVVNDCAAEHTGLTDDDVNNLMDALWNGTKNLISRSKAGQQPRLLIRVAYKEKFYHIGELDKLVAFQSDLNDEEIRDIEEGFLDFGKLIGILAENKDKIDYVEYAMDKRVRPKQKLKEMLSEHGLNVRELIY</sequence>
<reference evidence="1 2" key="1">
    <citation type="submission" date="2012-01" db="EMBL/GenBank/DDBJ databases">
        <title>Complete sequence of Desulfotomaculum gibsoniae DSM 7213.</title>
        <authorList>
            <consortium name="US DOE Joint Genome Institute"/>
            <person name="Lucas S."/>
            <person name="Han J."/>
            <person name="Lapidus A."/>
            <person name="Cheng J.-F."/>
            <person name="Goodwin L."/>
            <person name="Pitluck S."/>
            <person name="Peters L."/>
            <person name="Ovchinnikova G."/>
            <person name="Teshima H."/>
            <person name="Detter J.C."/>
            <person name="Han C."/>
            <person name="Tapia R."/>
            <person name="Land M."/>
            <person name="Hauser L."/>
            <person name="Kyrpides N."/>
            <person name="Ivanova N."/>
            <person name="Pagani I."/>
            <person name="Parshina S."/>
            <person name="Plugge C."/>
            <person name="Muyzer G."/>
            <person name="Kuever J."/>
            <person name="Ivanova A."/>
            <person name="Nazina T."/>
            <person name="Klenk H.-P."/>
            <person name="Brambilla E."/>
            <person name="Spring S."/>
            <person name="Stams A.F."/>
            <person name="Woyke T."/>
        </authorList>
    </citation>
    <scope>NUCLEOTIDE SEQUENCE [LARGE SCALE GENOMIC DNA]</scope>
    <source>
        <strain evidence="1 2">DSM 7213</strain>
    </source>
</reference>
<evidence type="ECO:0000313" key="2">
    <source>
        <dbReference type="Proteomes" id="UP000013520"/>
    </source>
</evidence>
<proteinExistence type="predicted"/>
<accession>R4KCQ3</accession>
<dbReference type="AlphaFoldDB" id="R4KCQ3"/>
<dbReference type="EMBL" id="CP003273">
    <property type="protein sequence ID" value="AGL00359.1"/>
    <property type="molecule type" value="Genomic_DNA"/>
</dbReference>
<dbReference type="eggNOG" id="COG3649">
    <property type="taxonomic scope" value="Bacteria"/>
</dbReference>
<protein>
    <submittedName>
        <fullName evidence="1">CRISPR-associated protein Cas7/Csh2, subtype I-B/HMARI</fullName>
    </submittedName>
</protein>
<dbReference type="NCBIfam" id="TIGR01595">
    <property type="entry name" value="cas_CT1132"/>
    <property type="match status" value="1"/>
</dbReference>
<organism evidence="1 2">
    <name type="scientific">Desulfoscipio gibsoniae DSM 7213</name>
    <dbReference type="NCBI Taxonomy" id="767817"/>
    <lineage>
        <taxon>Bacteria</taxon>
        <taxon>Bacillati</taxon>
        <taxon>Bacillota</taxon>
        <taxon>Clostridia</taxon>
        <taxon>Eubacteriales</taxon>
        <taxon>Desulfallaceae</taxon>
        <taxon>Desulfoscipio</taxon>
    </lineage>
</organism>
<gene>
    <name evidence="1" type="ORF">Desgi_0807</name>
</gene>
<dbReference type="HOGENOM" id="CLU_071770_0_0_9"/>
<dbReference type="RefSeq" id="WP_006521011.1">
    <property type="nucleotide sequence ID" value="NC_021184.1"/>
</dbReference>